<dbReference type="PRINTS" id="PR00368">
    <property type="entry name" value="FADPNR"/>
</dbReference>
<evidence type="ECO:0000259" key="1">
    <source>
        <dbReference type="Pfam" id="PF00070"/>
    </source>
</evidence>
<dbReference type="InterPro" id="IPR036188">
    <property type="entry name" value="FAD/NAD-bd_sf"/>
</dbReference>
<accession>A0ABR9RPF4</accession>
<dbReference type="PANTHER" id="PTHR40254:SF1">
    <property type="entry name" value="BLR0577 PROTEIN"/>
    <property type="match status" value="1"/>
</dbReference>
<comment type="caution">
    <text evidence="3">The sequence shown here is derived from an EMBL/GenBank/DDBJ whole genome shotgun (WGS) entry which is preliminary data.</text>
</comment>
<feature type="domain" description="Pyridine nucleotide-disulphide oxidoreductase N-terminal" evidence="1">
    <location>
        <begin position="197"/>
        <end position="253"/>
    </location>
</feature>
<dbReference type="RefSeq" id="WP_193636430.1">
    <property type="nucleotide sequence ID" value="NZ_JADCSA010000001.1"/>
</dbReference>
<evidence type="ECO:0000259" key="2">
    <source>
        <dbReference type="Pfam" id="PF13454"/>
    </source>
</evidence>
<dbReference type="Pfam" id="PF13454">
    <property type="entry name" value="NAD_binding_9"/>
    <property type="match status" value="1"/>
</dbReference>
<dbReference type="InterPro" id="IPR052189">
    <property type="entry name" value="L-asp_N-monooxygenase_NS-form"/>
</dbReference>
<name>A0ABR9RPF4_9ACTN</name>
<feature type="domain" description="FAD-dependent urate hydroxylase HpyO/Asp monooxygenase CreE-like FAD/NAD(P)-binding" evidence="2">
    <location>
        <begin position="4"/>
        <end position="161"/>
    </location>
</feature>
<protein>
    <submittedName>
        <fullName evidence="3">FAD/NAD(P)-binding protein</fullName>
    </submittedName>
</protein>
<dbReference type="EMBL" id="JADCSA010000001">
    <property type="protein sequence ID" value="MBE7323087.1"/>
    <property type="molecule type" value="Genomic_DNA"/>
</dbReference>
<dbReference type="PANTHER" id="PTHR40254">
    <property type="entry name" value="BLR0577 PROTEIN"/>
    <property type="match status" value="1"/>
</dbReference>
<dbReference type="Proteomes" id="UP000756387">
    <property type="component" value="Unassembled WGS sequence"/>
</dbReference>
<dbReference type="InterPro" id="IPR039648">
    <property type="entry name" value="DHPH_N"/>
</dbReference>
<dbReference type="Pfam" id="PF00070">
    <property type="entry name" value="Pyr_redox"/>
    <property type="match status" value="1"/>
</dbReference>
<organism evidence="3 4">
    <name type="scientific">Nocardioides malaquae</name>
    <dbReference type="NCBI Taxonomy" id="2773426"/>
    <lineage>
        <taxon>Bacteria</taxon>
        <taxon>Bacillati</taxon>
        <taxon>Actinomycetota</taxon>
        <taxon>Actinomycetes</taxon>
        <taxon>Propionibacteriales</taxon>
        <taxon>Nocardioidaceae</taxon>
        <taxon>Nocardioides</taxon>
    </lineage>
</organism>
<sequence length="494" mass="51915">MKFVVCGVGAAGTFTVARLAELSAERRPDGAWSGVEVVLVDTPTALGRGRAFDADVDSASINTSHRRLGMLSPDFHDFVGWSHAVGVTFGSPDDPPMPRSRYGDYLAATLSRALRILRANGVRVHLLPGATTRVVPSARGVDVEADTGGVVGADAVVLATGGWSSTPDVTLASHGLTYVAQPYPLARSLRTMAEHRKVAILGAGLTAVDIACSLDGTETQVHLLSRSGRLPRVQVDDTASGPVPVALTEQGVDDLRRKGGLTAESLLALLDTELARFDMDRGMLADDELLRRHWQAPEADVVDRACHRVLSATNHALNAGFGALPAPDRARVRSALDHEWQRYRVRIPVARWAQLTRMISEGRLVVHADVDARSPHLADAVAQVGATCVVNATGQSCDTTAGPALVRSLVAEGTVGTDVGGRGLVDPATGRAIGADGSVDPRLLVTGHLTAGSTLMVSALDVVHRQARTATDTLAATHLATPSASPVHEKVTMP</sequence>
<proteinExistence type="predicted"/>
<reference evidence="3 4" key="1">
    <citation type="submission" date="2020-10" db="EMBL/GenBank/DDBJ databases">
        <title>Nocardioides sp. isolated from sludge.</title>
        <authorList>
            <person name="Zhang X."/>
        </authorList>
    </citation>
    <scope>NUCLEOTIDE SEQUENCE [LARGE SCALE GENOMIC DNA]</scope>
    <source>
        <strain evidence="3 4">Y6</strain>
    </source>
</reference>
<dbReference type="SUPFAM" id="SSF51905">
    <property type="entry name" value="FAD/NAD(P)-binding domain"/>
    <property type="match status" value="1"/>
</dbReference>
<evidence type="ECO:0000313" key="4">
    <source>
        <dbReference type="Proteomes" id="UP000756387"/>
    </source>
</evidence>
<dbReference type="Gene3D" id="3.50.50.60">
    <property type="entry name" value="FAD/NAD(P)-binding domain"/>
    <property type="match status" value="1"/>
</dbReference>
<keyword evidence="4" id="KW-1185">Reference proteome</keyword>
<dbReference type="PRINTS" id="PR00411">
    <property type="entry name" value="PNDRDTASEI"/>
</dbReference>
<gene>
    <name evidence="3" type="ORF">IEQ44_00290</name>
</gene>
<evidence type="ECO:0000313" key="3">
    <source>
        <dbReference type="EMBL" id="MBE7323087.1"/>
    </source>
</evidence>
<dbReference type="InterPro" id="IPR038732">
    <property type="entry name" value="HpyO/CreE_NAD-binding"/>
</dbReference>